<accession>A0A8H7RJK0</accession>
<sequence length="217" mass="25234">SVTILGSEVMSTRIDRGTTVNSKLAQDKDKLDRWDEFTGSGLMALRTMPNDSTRHTPAMLLYGQEIRTPSIWPAPRQDYIEGELNVEVARHVETIKKVIHTLRKDAKDRSLQERKRHKKYYDRFVHPRKKFAVGEQVLMKDQHPQSKFHPKWLGPMTVTKATDYGVYYLAGPNSRKIQGAVNGDVLIPYYQHSRMIPDVQVKRAEQQFRAWIERTED</sequence>
<organism evidence="1 2">
    <name type="scientific">Circinella minor</name>
    <dbReference type="NCBI Taxonomy" id="1195481"/>
    <lineage>
        <taxon>Eukaryota</taxon>
        <taxon>Fungi</taxon>
        <taxon>Fungi incertae sedis</taxon>
        <taxon>Mucoromycota</taxon>
        <taxon>Mucoromycotina</taxon>
        <taxon>Mucoromycetes</taxon>
        <taxon>Mucorales</taxon>
        <taxon>Lichtheimiaceae</taxon>
        <taxon>Circinella</taxon>
    </lineage>
</organism>
<dbReference type="OrthoDB" id="5592268at2759"/>
<dbReference type="Proteomes" id="UP000646827">
    <property type="component" value="Unassembled WGS sequence"/>
</dbReference>
<feature type="non-terminal residue" evidence="1">
    <location>
        <position position="1"/>
    </location>
</feature>
<comment type="caution">
    <text evidence="1">The sequence shown here is derived from an EMBL/GenBank/DDBJ whole genome shotgun (WGS) entry which is preliminary data.</text>
</comment>
<evidence type="ECO:0000313" key="2">
    <source>
        <dbReference type="Proteomes" id="UP000646827"/>
    </source>
</evidence>
<gene>
    <name evidence="1" type="ORF">INT45_006733</name>
</gene>
<name>A0A8H7RJK0_9FUNG</name>
<proteinExistence type="predicted"/>
<keyword evidence="2" id="KW-1185">Reference proteome</keyword>
<protein>
    <submittedName>
        <fullName evidence="1">Uncharacterized protein</fullName>
    </submittedName>
</protein>
<dbReference type="AlphaFoldDB" id="A0A8H7RJK0"/>
<evidence type="ECO:0000313" key="1">
    <source>
        <dbReference type="EMBL" id="KAG2210811.1"/>
    </source>
</evidence>
<reference evidence="1 2" key="1">
    <citation type="submission" date="2020-12" db="EMBL/GenBank/DDBJ databases">
        <title>Metabolic potential, ecology and presence of endohyphal bacteria is reflected in genomic diversity of Mucoromycotina.</title>
        <authorList>
            <person name="Muszewska A."/>
            <person name="Okrasinska A."/>
            <person name="Steczkiewicz K."/>
            <person name="Drgas O."/>
            <person name="Orlowska M."/>
            <person name="Perlinska-Lenart U."/>
            <person name="Aleksandrzak-Piekarczyk T."/>
            <person name="Szatraj K."/>
            <person name="Zielenkiewicz U."/>
            <person name="Pilsyk S."/>
            <person name="Malc E."/>
            <person name="Mieczkowski P."/>
            <person name="Kruszewska J.S."/>
            <person name="Biernat P."/>
            <person name="Pawlowska J."/>
        </authorList>
    </citation>
    <scope>NUCLEOTIDE SEQUENCE [LARGE SCALE GENOMIC DNA]</scope>
    <source>
        <strain evidence="1 2">CBS 142.35</strain>
    </source>
</reference>
<dbReference type="EMBL" id="JAEPRB010000871">
    <property type="protein sequence ID" value="KAG2210811.1"/>
    <property type="molecule type" value="Genomic_DNA"/>
</dbReference>